<gene>
    <name evidence="1" type="ORF">A2976_03100</name>
</gene>
<dbReference type="EMBL" id="MEVJ01000002">
    <property type="protein sequence ID" value="OGC58317.1"/>
    <property type="molecule type" value="Genomic_DNA"/>
</dbReference>
<reference evidence="1 2" key="1">
    <citation type="journal article" date="2016" name="Nat. Commun.">
        <title>Thousands of microbial genomes shed light on interconnected biogeochemical processes in an aquifer system.</title>
        <authorList>
            <person name="Anantharaman K."/>
            <person name="Brown C.T."/>
            <person name="Hug L.A."/>
            <person name="Sharon I."/>
            <person name="Castelle C.J."/>
            <person name="Probst A.J."/>
            <person name="Thomas B.C."/>
            <person name="Singh A."/>
            <person name="Wilkins M.J."/>
            <person name="Karaoz U."/>
            <person name="Brodie E.L."/>
            <person name="Williams K.H."/>
            <person name="Hubbard S.S."/>
            <person name="Banfield J.F."/>
        </authorList>
    </citation>
    <scope>NUCLEOTIDE SEQUENCE [LARGE SCALE GENOMIC DNA]</scope>
</reference>
<evidence type="ECO:0000313" key="1">
    <source>
        <dbReference type="EMBL" id="OGC58317.1"/>
    </source>
</evidence>
<dbReference type="Proteomes" id="UP000178346">
    <property type="component" value="Unassembled WGS sequence"/>
</dbReference>
<evidence type="ECO:0000313" key="2">
    <source>
        <dbReference type="Proteomes" id="UP000178346"/>
    </source>
</evidence>
<proteinExistence type="predicted"/>
<accession>A0A1F4VM58</accession>
<name>A0A1F4VM58_UNCKA</name>
<organism evidence="1 2">
    <name type="scientific">candidate division WWE3 bacterium RIFCSPLOWO2_01_FULL_41_9</name>
    <dbReference type="NCBI Taxonomy" id="1802626"/>
    <lineage>
        <taxon>Bacteria</taxon>
        <taxon>Katanobacteria</taxon>
    </lineage>
</organism>
<dbReference type="AlphaFoldDB" id="A0A1F4VM58"/>
<protein>
    <submittedName>
        <fullName evidence="1">Uncharacterized protein</fullName>
    </submittedName>
</protein>
<sequence>MINKSKFLQLLFAGTIQYDRKFERTLSMHILNTAWNLPDDMFNELTYDEMTYASEILDFEYGLYDANNEDYPKWVEKYFEWKQRGVTG</sequence>
<comment type="caution">
    <text evidence="1">The sequence shown here is derived from an EMBL/GenBank/DDBJ whole genome shotgun (WGS) entry which is preliminary data.</text>
</comment>